<protein>
    <submittedName>
        <fullName evidence="1">Uncharacterized protein</fullName>
    </submittedName>
</protein>
<evidence type="ECO:0000313" key="2">
    <source>
        <dbReference type="Proteomes" id="UP000253204"/>
    </source>
</evidence>
<sequence length="119" mass="13618">MASLRNAQSIMEIWDKELDIINTLEDGLNEALERLLMHRPGNYRHRLGKNDEALELANQTYVELLKQGGASRATLRELRSIKTRFPGQVLDPDNGAYLVYSIAQSLIIQIQDFVDIYTK</sequence>
<dbReference type="Proteomes" id="UP000253204">
    <property type="component" value="Unassembled WGS sequence"/>
</dbReference>
<evidence type="ECO:0000313" key="1">
    <source>
        <dbReference type="EMBL" id="RCV93723.1"/>
    </source>
</evidence>
<proteinExistence type="predicted"/>
<dbReference type="AlphaFoldDB" id="A0A368UDB3"/>
<dbReference type="RefSeq" id="WP_114485051.1">
    <property type="nucleotide sequence ID" value="NZ_CBCSHM010000007.1"/>
</dbReference>
<comment type="caution">
    <text evidence="1">The sequence shown here is derived from an EMBL/GenBank/DDBJ whole genome shotgun (WGS) entry which is preliminary data.</text>
</comment>
<name>A0A368UDB3_9GAMM</name>
<accession>A0A368UDB3</accession>
<organism evidence="1 2">
    <name type="scientific">Vreelandella rituensis</name>
    <dbReference type="NCBI Taxonomy" id="2282306"/>
    <lineage>
        <taxon>Bacteria</taxon>
        <taxon>Pseudomonadati</taxon>
        <taxon>Pseudomonadota</taxon>
        <taxon>Gammaproteobacteria</taxon>
        <taxon>Oceanospirillales</taxon>
        <taxon>Halomonadaceae</taxon>
        <taxon>Vreelandella</taxon>
    </lineage>
</organism>
<dbReference type="EMBL" id="QPIJ01000001">
    <property type="protein sequence ID" value="RCV93723.1"/>
    <property type="molecule type" value="Genomic_DNA"/>
</dbReference>
<reference evidence="1 2" key="1">
    <citation type="submission" date="2018-07" db="EMBL/GenBank/DDBJ databases">
        <title>Halomonas rutogse sp. nov., isolated from Lake TangqianCo on Tibetan Plateau.</title>
        <authorList>
            <person name="Lu H."/>
            <person name="Xing P."/>
            <person name="Wu Q."/>
        </authorList>
    </citation>
    <scope>NUCLEOTIDE SEQUENCE [LARGE SCALE GENOMIC DNA]</scope>
    <source>
        <strain evidence="1 2">TQ8S</strain>
    </source>
</reference>
<gene>
    <name evidence="1" type="ORF">DU506_00795</name>
</gene>
<keyword evidence="2" id="KW-1185">Reference proteome</keyword>